<dbReference type="Gene3D" id="1.10.10.10">
    <property type="entry name" value="Winged helix-like DNA-binding domain superfamily/Winged helix DNA-binding domain"/>
    <property type="match status" value="1"/>
</dbReference>
<accession>A0A7S3R8S3</accession>
<dbReference type="SUPFAM" id="SSF50249">
    <property type="entry name" value="Nucleic acid-binding proteins"/>
    <property type="match status" value="1"/>
</dbReference>
<dbReference type="CDD" id="cd04478">
    <property type="entry name" value="RPA2_DBD_D"/>
    <property type="match status" value="1"/>
</dbReference>
<dbReference type="GO" id="GO:0008579">
    <property type="term" value="F:JUN kinase phosphatase activity"/>
    <property type="evidence" value="ECO:0007669"/>
    <property type="project" value="TreeGrafter"/>
</dbReference>
<dbReference type="PANTHER" id="PTHR46377:SF1">
    <property type="entry name" value="DUAL SPECIFICITY PROTEIN PHOSPHATASE 19"/>
    <property type="match status" value="1"/>
</dbReference>
<name>A0A7S3R8S3_DUNTE</name>
<dbReference type="PROSITE" id="PS50056">
    <property type="entry name" value="TYR_PHOSPHATASE_2"/>
    <property type="match status" value="1"/>
</dbReference>
<dbReference type="PROSITE" id="PS50054">
    <property type="entry name" value="TYR_PHOSPHATASE_DUAL"/>
    <property type="match status" value="1"/>
</dbReference>
<evidence type="ECO:0000256" key="1">
    <source>
        <dbReference type="ARBA" id="ARBA00007815"/>
    </source>
</evidence>
<dbReference type="PANTHER" id="PTHR46377">
    <property type="entry name" value="DUAL SPECIFICITY PROTEIN PHOSPHATASE 19"/>
    <property type="match status" value="1"/>
</dbReference>
<dbReference type="InterPro" id="IPR000387">
    <property type="entry name" value="Tyr_Pase_dom"/>
</dbReference>
<feature type="domain" description="Tyrosine specific protein phosphatases" evidence="3">
    <location>
        <begin position="66"/>
        <end position="125"/>
    </location>
</feature>
<dbReference type="InterPro" id="IPR036390">
    <property type="entry name" value="WH_DNA-bd_sf"/>
</dbReference>
<dbReference type="InterPro" id="IPR003595">
    <property type="entry name" value="Tyr_Pase_cat"/>
</dbReference>
<evidence type="ECO:0000259" key="2">
    <source>
        <dbReference type="PROSITE" id="PS50054"/>
    </source>
</evidence>
<comment type="similarity">
    <text evidence="1">Belongs to the replication factor A protein 2 family.</text>
</comment>
<dbReference type="CDD" id="cd14498">
    <property type="entry name" value="DSP"/>
    <property type="match status" value="1"/>
</dbReference>
<dbReference type="SUPFAM" id="SSF52799">
    <property type="entry name" value="(Phosphotyrosine protein) phosphatases II"/>
    <property type="match status" value="1"/>
</dbReference>
<dbReference type="InterPro" id="IPR029021">
    <property type="entry name" value="Prot-tyrosine_phosphatase-like"/>
</dbReference>
<dbReference type="SMART" id="SM00404">
    <property type="entry name" value="PTPc_motif"/>
    <property type="match status" value="1"/>
</dbReference>
<dbReference type="EMBL" id="HBIP01034621">
    <property type="protein sequence ID" value="CAE0506057.1"/>
    <property type="molecule type" value="Transcribed_RNA"/>
</dbReference>
<dbReference type="InterPro" id="IPR036388">
    <property type="entry name" value="WH-like_DNA-bd_sf"/>
</dbReference>
<protein>
    <recommendedName>
        <fullName evidence="5">Protein-tyrosine-phosphatase</fullName>
    </recommendedName>
</protein>
<sequence>MVPADGSVCEVVPGLFLGSLKGLQHAEVLGINHIVSVLDGRATADLSAFSVHYIDIPDLPESNILEVLPGAIKFIFRALTESPRGRVYVHCMAGISRSVTIVAAYLMHTQGLSVEQAIHHIRQFRKFANPNAGFLEQLHYWLVELEGRLDYLEQTSKYHTAYRVFLRNKQSSKTETVRNVTIRQVLRDNMDSSSDVYTVDGIELQLMTLVGRIIQQTETSACITYTLHDGTGSMGGMLYVNDVKEDELNRTRSDLRVGNYVRVFGVLRLDQEQNISFQSYKTRPVTDFNEITYHNLQVMFQRLHLKQGAPPQGGMVVPAMQAGGMPQAPQGTGMMAAPALAGGSLADQLMALYHSPDVMCLQQGIHINDIMAKLKQSGANYSMDQVKETVEMLVNEAQLYSTVDDDTHRAC</sequence>
<dbReference type="InterPro" id="IPR000340">
    <property type="entry name" value="Dual-sp_phosphatase_cat-dom"/>
</dbReference>
<proteinExistence type="inferred from homology"/>
<evidence type="ECO:0000259" key="3">
    <source>
        <dbReference type="PROSITE" id="PS50056"/>
    </source>
</evidence>
<dbReference type="GO" id="GO:0005737">
    <property type="term" value="C:cytoplasm"/>
    <property type="evidence" value="ECO:0007669"/>
    <property type="project" value="TreeGrafter"/>
</dbReference>
<dbReference type="Pfam" id="PF00782">
    <property type="entry name" value="DSPc"/>
    <property type="match status" value="1"/>
</dbReference>
<feature type="domain" description="Tyrosine-protein phosphatase" evidence="2">
    <location>
        <begin position="7"/>
        <end position="147"/>
    </location>
</feature>
<dbReference type="Pfam" id="PF08784">
    <property type="entry name" value="RPA_C"/>
    <property type="match status" value="1"/>
</dbReference>
<organism evidence="4">
    <name type="scientific">Dunaliella tertiolecta</name>
    <name type="common">Green alga</name>
    <dbReference type="NCBI Taxonomy" id="3047"/>
    <lineage>
        <taxon>Eukaryota</taxon>
        <taxon>Viridiplantae</taxon>
        <taxon>Chlorophyta</taxon>
        <taxon>core chlorophytes</taxon>
        <taxon>Chlorophyceae</taxon>
        <taxon>CS clade</taxon>
        <taxon>Chlamydomonadales</taxon>
        <taxon>Dunaliellaceae</taxon>
        <taxon>Dunaliella</taxon>
    </lineage>
</organism>
<dbReference type="SUPFAM" id="SSF46785">
    <property type="entry name" value="Winged helix' DNA-binding domain"/>
    <property type="match status" value="1"/>
</dbReference>
<dbReference type="Gene3D" id="2.40.50.140">
    <property type="entry name" value="Nucleic acid-binding proteins"/>
    <property type="match status" value="1"/>
</dbReference>
<reference evidence="4" key="1">
    <citation type="submission" date="2021-01" db="EMBL/GenBank/DDBJ databases">
        <authorList>
            <person name="Corre E."/>
            <person name="Pelletier E."/>
            <person name="Niang G."/>
            <person name="Scheremetjew M."/>
            <person name="Finn R."/>
            <person name="Kale V."/>
            <person name="Holt S."/>
            <person name="Cochrane G."/>
            <person name="Meng A."/>
            <person name="Brown T."/>
            <person name="Cohen L."/>
        </authorList>
    </citation>
    <scope>NUCLEOTIDE SEQUENCE</scope>
    <source>
        <strain evidence="4">CCMP1320</strain>
    </source>
</reference>
<dbReference type="AlphaFoldDB" id="A0A7S3R8S3"/>
<evidence type="ECO:0000313" key="4">
    <source>
        <dbReference type="EMBL" id="CAE0506057.1"/>
    </source>
</evidence>
<dbReference type="InterPro" id="IPR020422">
    <property type="entry name" value="TYR_PHOSPHATASE_DUAL_dom"/>
</dbReference>
<dbReference type="SMART" id="SM00195">
    <property type="entry name" value="DSPc"/>
    <property type="match status" value="1"/>
</dbReference>
<dbReference type="Gene3D" id="3.90.190.10">
    <property type="entry name" value="Protein tyrosine phosphatase superfamily"/>
    <property type="match status" value="1"/>
</dbReference>
<evidence type="ECO:0008006" key="5">
    <source>
        <dbReference type="Google" id="ProtNLM"/>
    </source>
</evidence>
<dbReference type="InterPro" id="IPR012340">
    <property type="entry name" value="NA-bd_OB-fold"/>
</dbReference>
<dbReference type="InterPro" id="IPR014892">
    <property type="entry name" value="RPA_C"/>
</dbReference>
<gene>
    <name evidence="4" type="ORF">DTER00134_LOCUS21130</name>
</gene>